<dbReference type="KEGG" id="iho:Igni_0348"/>
<dbReference type="GO" id="GO:0015031">
    <property type="term" value="P:protein transport"/>
    <property type="evidence" value="ECO:0007669"/>
    <property type="project" value="UniProtKB-KW"/>
</dbReference>
<keyword evidence="6" id="KW-0811">Translocation</keyword>
<keyword evidence="2" id="KW-0813">Transport</keyword>
<proteinExistence type="predicted"/>
<feature type="transmembrane region" description="Helical" evidence="8">
    <location>
        <begin position="12"/>
        <end position="32"/>
    </location>
</feature>
<keyword evidence="7 8" id="KW-0472">Membrane</keyword>
<reference evidence="9 10" key="1">
    <citation type="journal article" date="2008" name="Genome Biol.">
        <title>A genomic analysis of the archaeal system Ignicoccus hospitalis-Nanoarchaeum equitans.</title>
        <authorList>
            <person name="Podar M."/>
            <person name="Anderson I."/>
            <person name="Makarova K.S."/>
            <person name="Elkins J.G."/>
            <person name="Ivanova N."/>
            <person name="Wall M.A."/>
            <person name="Lykidis A."/>
            <person name="Mavromatis K."/>
            <person name="Sun H."/>
            <person name="Hudson M.E."/>
            <person name="Chen W."/>
            <person name="Deciu C."/>
            <person name="Hutchison D."/>
            <person name="Eads J.R."/>
            <person name="Anderson A."/>
            <person name="Fernandes F."/>
            <person name="Szeto E."/>
            <person name="Lapidus A."/>
            <person name="Kyrpides N.C."/>
            <person name="Saier M.H.Jr."/>
            <person name="Richardson P.M."/>
            <person name="Rachel R."/>
            <person name="Huber H."/>
            <person name="Eisen J.A."/>
            <person name="Koonin E.V."/>
            <person name="Keller M."/>
            <person name="Stetter K.O."/>
        </authorList>
    </citation>
    <scope>NUCLEOTIDE SEQUENCE [LARGE SCALE GENOMIC DNA]</scope>
    <source>
        <strain evidence="10">KIN4/I / DSM 18386 / JCM 14125</strain>
    </source>
</reference>
<dbReference type="PhylomeDB" id="A8A9C9"/>
<dbReference type="STRING" id="453591.Igni_0348"/>
<sequence>MAGGKRVLPVALFSLGPNEMLILLIFAILLIFGPSKIPELARSIGVAVREFKKAAEGEYSEEVEVKKGTSSEGVSDEELKALAKKLGISTEGKSAEELKKEILEVAKKEGLTGEKKEEGS</sequence>
<gene>
    <name evidence="9" type="ordered locus">Igni_0348</name>
</gene>
<dbReference type="EMBL" id="CP000816">
    <property type="protein sequence ID" value="ABU81531.1"/>
    <property type="molecule type" value="Genomic_DNA"/>
</dbReference>
<dbReference type="AlphaFoldDB" id="A8A9C9"/>
<dbReference type="Gene3D" id="1.20.5.3310">
    <property type="match status" value="1"/>
</dbReference>
<evidence type="ECO:0000256" key="6">
    <source>
        <dbReference type="ARBA" id="ARBA00023010"/>
    </source>
</evidence>
<organism evidence="9 10">
    <name type="scientific">Ignicoccus hospitalis (strain KIN4/I / DSM 18386 / JCM 14125)</name>
    <dbReference type="NCBI Taxonomy" id="453591"/>
    <lineage>
        <taxon>Archaea</taxon>
        <taxon>Thermoproteota</taxon>
        <taxon>Thermoprotei</taxon>
        <taxon>Desulfurococcales</taxon>
        <taxon>Desulfurococcaceae</taxon>
        <taxon>Ignicoccus</taxon>
    </lineage>
</organism>
<dbReference type="InterPro" id="IPR003369">
    <property type="entry name" value="TatA/B/E"/>
</dbReference>
<keyword evidence="3 8" id="KW-0812">Transmembrane</keyword>
<keyword evidence="4" id="KW-0653">Protein transport</keyword>
<keyword evidence="10" id="KW-1185">Reference proteome</keyword>
<accession>A8A9C9</accession>
<dbReference type="HOGENOM" id="CLU_086034_3_2_2"/>
<evidence type="ECO:0000313" key="9">
    <source>
        <dbReference type="EMBL" id="ABU81531.1"/>
    </source>
</evidence>
<protein>
    <submittedName>
        <fullName evidence="9">Sec-independent protein translocase TatA</fullName>
    </submittedName>
</protein>
<keyword evidence="5 8" id="KW-1133">Transmembrane helix</keyword>
<dbReference type="PANTHER" id="PTHR42982:SF1">
    <property type="entry name" value="SEC-INDEPENDENT PROTEIN TRANSLOCASE PROTEIN TATA"/>
    <property type="match status" value="1"/>
</dbReference>
<evidence type="ECO:0000256" key="4">
    <source>
        <dbReference type="ARBA" id="ARBA00022927"/>
    </source>
</evidence>
<evidence type="ECO:0000256" key="3">
    <source>
        <dbReference type="ARBA" id="ARBA00022692"/>
    </source>
</evidence>
<evidence type="ECO:0000313" key="10">
    <source>
        <dbReference type="Proteomes" id="UP000000262"/>
    </source>
</evidence>
<dbReference type="PANTHER" id="PTHR42982">
    <property type="entry name" value="SEC-INDEPENDENT PROTEIN TRANSLOCASE PROTEIN TATA"/>
    <property type="match status" value="1"/>
</dbReference>
<dbReference type="Proteomes" id="UP000000262">
    <property type="component" value="Chromosome"/>
</dbReference>
<evidence type="ECO:0000256" key="5">
    <source>
        <dbReference type="ARBA" id="ARBA00022989"/>
    </source>
</evidence>
<dbReference type="eggNOG" id="arCOG02694">
    <property type="taxonomic scope" value="Archaea"/>
</dbReference>
<dbReference type="Pfam" id="PF02416">
    <property type="entry name" value="TatA_B_E"/>
    <property type="match status" value="1"/>
</dbReference>
<evidence type="ECO:0000256" key="8">
    <source>
        <dbReference type="SAM" id="Phobius"/>
    </source>
</evidence>
<dbReference type="GO" id="GO:0016020">
    <property type="term" value="C:membrane"/>
    <property type="evidence" value="ECO:0007669"/>
    <property type="project" value="UniProtKB-ARBA"/>
</dbReference>
<evidence type="ECO:0000256" key="2">
    <source>
        <dbReference type="ARBA" id="ARBA00022448"/>
    </source>
</evidence>
<evidence type="ECO:0000256" key="1">
    <source>
        <dbReference type="ARBA" id="ARBA00004167"/>
    </source>
</evidence>
<comment type="subcellular location">
    <subcellularLocation>
        <location evidence="1">Membrane</location>
        <topology evidence="1">Single-pass membrane protein</topology>
    </subcellularLocation>
</comment>
<name>A8A9C9_IGNH4</name>
<evidence type="ECO:0000256" key="7">
    <source>
        <dbReference type="ARBA" id="ARBA00023136"/>
    </source>
</evidence>